<evidence type="ECO:0000313" key="3">
    <source>
        <dbReference type="Proteomes" id="UP000649617"/>
    </source>
</evidence>
<name>A0A812J169_SYMPI</name>
<organism evidence="2 3">
    <name type="scientific">Symbiodinium pilosum</name>
    <name type="common">Dinoflagellate</name>
    <dbReference type="NCBI Taxonomy" id="2952"/>
    <lineage>
        <taxon>Eukaryota</taxon>
        <taxon>Sar</taxon>
        <taxon>Alveolata</taxon>
        <taxon>Dinophyceae</taxon>
        <taxon>Suessiales</taxon>
        <taxon>Symbiodiniaceae</taxon>
        <taxon>Symbiodinium</taxon>
    </lineage>
</organism>
<accession>A0A812J169</accession>
<evidence type="ECO:0000256" key="1">
    <source>
        <dbReference type="SAM" id="MobiDB-lite"/>
    </source>
</evidence>
<reference evidence="2" key="1">
    <citation type="submission" date="2021-02" db="EMBL/GenBank/DDBJ databases">
        <authorList>
            <person name="Dougan E. K."/>
            <person name="Rhodes N."/>
            <person name="Thang M."/>
            <person name="Chan C."/>
        </authorList>
    </citation>
    <scope>NUCLEOTIDE SEQUENCE</scope>
</reference>
<gene>
    <name evidence="2" type="ORF">SPIL2461_LOCUS1195</name>
</gene>
<keyword evidence="3" id="KW-1185">Reference proteome</keyword>
<dbReference type="EMBL" id="CAJNIZ010001137">
    <property type="protein sequence ID" value="CAE7183591.1"/>
    <property type="molecule type" value="Genomic_DNA"/>
</dbReference>
<protein>
    <submittedName>
        <fullName evidence="2">Uncharacterized protein</fullName>
    </submittedName>
</protein>
<proteinExistence type="predicted"/>
<feature type="region of interest" description="Disordered" evidence="1">
    <location>
        <begin position="56"/>
        <end position="84"/>
    </location>
</feature>
<evidence type="ECO:0000313" key="2">
    <source>
        <dbReference type="EMBL" id="CAE7183591.1"/>
    </source>
</evidence>
<sequence length="118" mass="12689">MSSSLSTVVDFTEPLRFQITGARLSGSTSGHSTSSHASMFSTCTTPVTSCYAFSSGGQVRSQPHQSSAGRSTTCIRQSSGSNQHMQIQAPGRQQRLHRSRLRYAISTEVMIMLSPSTS</sequence>
<dbReference type="Proteomes" id="UP000649617">
    <property type="component" value="Unassembled WGS sequence"/>
</dbReference>
<comment type="caution">
    <text evidence="2">The sequence shown here is derived from an EMBL/GenBank/DDBJ whole genome shotgun (WGS) entry which is preliminary data.</text>
</comment>
<dbReference type="AlphaFoldDB" id="A0A812J169"/>